<name>A0A1M7TD00_9BACT</name>
<evidence type="ECO:0000256" key="6">
    <source>
        <dbReference type="ARBA" id="ARBA00022692"/>
    </source>
</evidence>
<comment type="subcellular location">
    <subcellularLocation>
        <location evidence="2">Cell membrane</location>
        <topology evidence="2">Single-pass membrane protein</topology>
    </subcellularLocation>
</comment>
<dbReference type="AlphaFoldDB" id="A0A1M7TD00"/>
<evidence type="ECO:0000256" key="5">
    <source>
        <dbReference type="ARBA" id="ARBA00022500"/>
    </source>
</evidence>
<accession>A0A1M7TD00</accession>
<evidence type="ECO:0000256" key="4">
    <source>
        <dbReference type="ARBA" id="ARBA00022475"/>
    </source>
</evidence>
<keyword evidence="7 10" id="KW-0283">Flagellar rotation</keyword>
<evidence type="ECO:0000256" key="7">
    <source>
        <dbReference type="ARBA" id="ARBA00022779"/>
    </source>
</evidence>
<dbReference type="PANTHER" id="PTHR35091:SF2">
    <property type="entry name" value="FLAGELLAR PROTEIN FLIL"/>
    <property type="match status" value="1"/>
</dbReference>
<evidence type="ECO:0000256" key="9">
    <source>
        <dbReference type="ARBA" id="ARBA00023136"/>
    </source>
</evidence>
<keyword evidence="4 10" id="KW-1003">Cell membrane</keyword>
<dbReference type="GO" id="GO:0005886">
    <property type="term" value="C:plasma membrane"/>
    <property type="evidence" value="ECO:0007669"/>
    <property type="project" value="UniProtKB-SubCell"/>
</dbReference>
<dbReference type="EMBL" id="FRDI01000010">
    <property type="protein sequence ID" value="SHN68556.1"/>
    <property type="molecule type" value="Genomic_DNA"/>
</dbReference>
<evidence type="ECO:0000256" key="1">
    <source>
        <dbReference type="ARBA" id="ARBA00002254"/>
    </source>
</evidence>
<keyword evidence="13" id="KW-1185">Reference proteome</keyword>
<evidence type="ECO:0000256" key="3">
    <source>
        <dbReference type="ARBA" id="ARBA00008281"/>
    </source>
</evidence>
<feature type="compositionally biased region" description="Basic and acidic residues" evidence="11">
    <location>
        <begin position="50"/>
        <end position="62"/>
    </location>
</feature>
<feature type="region of interest" description="Disordered" evidence="11">
    <location>
        <begin position="123"/>
        <end position="156"/>
    </location>
</feature>
<evidence type="ECO:0000256" key="2">
    <source>
        <dbReference type="ARBA" id="ARBA00004162"/>
    </source>
</evidence>
<keyword evidence="12" id="KW-0282">Flagellum</keyword>
<sequence length="258" mass="28916">MPDKDEDFLSDLGSFDSKEPTKTAAPDLDLDLESNNAKVALDLDDAPFLEQEKAPKQEEKKPSPPSAEKVSMQQPEKQQAESDVNNKSKRKKLIIIGGAVVVLLLVGVGLFLFLSGGEQTEEPKELHQPVVEPQPKEHGKAPAEHKPATNSSTPAKPELSLMEWEPFVIEKKDRDGKIVFLYTKFTVATEDQKLLSEMNSKKVILRDAIFFFLENKELIYLSDPTAVSGLKRELLNVINEKLQHGELKDILIENYLIK</sequence>
<dbReference type="GO" id="GO:0071978">
    <property type="term" value="P:bacterial-type flagellum-dependent swarming motility"/>
    <property type="evidence" value="ECO:0007669"/>
    <property type="project" value="TreeGrafter"/>
</dbReference>
<dbReference type="OrthoDB" id="5470759at2"/>
<dbReference type="InterPro" id="IPR005503">
    <property type="entry name" value="FliL"/>
</dbReference>
<keyword evidence="5 10" id="KW-0145">Chemotaxis</keyword>
<evidence type="ECO:0000256" key="10">
    <source>
        <dbReference type="RuleBase" id="RU364125"/>
    </source>
</evidence>
<organism evidence="12 13">
    <name type="scientific">Desulfovibrio litoralis DSM 11393</name>
    <dbReference type="NCBI Taxonomy" id="1121455"/>
    <lineage>
        <taxon>Bacteria</taxon>
        <taxon>Pseudomonadati</taxon>
        <taxon>Thermodesulfobacteriota</taxon>
        <taxon>Desulfovibrionia</taxon>
        <taxon>Desulfovibrionales</taxon>
        <taxon>Desulfovibrionaceae</taxon>
        <taxon>Desulfovibrio</taxon>
    </lineage>
</organism>
<protein>
    <recommendedName>
        <fullName evidence="10">Flagellar protein FliL</fullName>
    </recommendedName>
</protein>
<keyword evidence="12" id="KW-0969">Cilium</keyword>
<keyword evidence="12" id="KW-0966">Cell projection</keyword>
<dbReference type="Proteomes" id="UP000186469">
    <property type="component" value="Unassembled WGS sequence"/>
</dbReference>
<evidence type="ECO:0000256" key="8">
    <source>
        <dbReference type="ARBA" id="ARBA00022989"/>
    </source>
</evidence>
<dbReference type="Pfam" id="PF03748">
    <property type="entry name" value="FliL"/>
    <property type="match status" value="1"/>
</dbReference>
<dbReference type="RefSeq" id="WP_072697540.1">
    <property type="nucleotide sequence ID" value="NZ_FRDI01000010.1"/>
</dbReference>
<feature type="compositionally biased region" description="Basic and acidic residues" evidence="11">
    <location>
        <begin position="134"/>
        <end position="147"/>
    </location>
</feature>
<dbReference type="GO" id="GO:0009425">
    <property type="term" value="C:bacterial-type flagellum basal body"/>
    <property type="evidence" value="ECO:0007669"/>
    <property type="project" value="InterPro"/>
</dbReference>
<evidence type="ECO:0000313" key="13">
    <source>
        <dbReference type="Proteomes" id="UP000186469"/>
    </source>
</evidence>
<keyword evidence="8 10" id="KW-1133">Transmembrane helix</keyword>
<proteinExistence type="inferred from homology"/>
<reference evidence="12 13" key="1">
    <citation type="submission" date="2016-12" db="EMBL/GenBank/DDBJ databases">
        <authorList>
            <person name="Song W.-J."/>
            <person name="Kurnit D.M."/>
        </authorList>
    </citation>
    <scope>NUCLEOTIDE SEQUENCE [LARGE SCALE GENOMIC DNA]</scope>
    <source>
        <strain evidence="12 13">DSM 11393</strain>
    </source>
</reference>
<feature type="transmembrane region" description="Helical" evidence="10">
    <location>
        <begin position="93"/>
        <end position="114"/>
    </location>
</feature>
<evidence type="ECO:0000256" key="11">
    <source>
        <dbReference type="SAM" id="MobiDB-lite"/>
    </source>
</evidence>
<comment type="function">
    <text evidence="1 10">Controls the rotational direction of flagella during chemotaxis.</text>
</comment>
<dbReference type="STRING" id="1121455.SAMN02745728_01851"/>
<evidence type="ECO:0000313" key="12">
    <source>
        <dbReference type="EMBL" id="SHN68556.1"/>
    </source>
</evidence>
<dbReference type="PANTHER" id="PTHR35091">
    <property type="entry name" value="FLAGELLAR PROTEIN FLIL"/>
    <property type="match status" value="1"/>
</dbReference>
<keyword evidence="9 10" id="KW-0472">Membrane</keyword>
<gene>
    <name evidence="12" type="ORF">SAMN02745728_01851</name>
</gene>
<dbReference type="GO" id="GO:0006935">
    <property type="term" value="P:chemotaxis"/>
    <property type="evidence" value="ECO:0007669"/>
    <property type="project" value="UniProtKB-KW"/>
</dbReference>
<keyword evidence="6 10" id="KW-0812">Transmembrane</keyword>
<comment type="similarity">
    <text evidence="3 10">Belongs to the FliL family.</text>
</comment>
<feature type="region of interest" description="Disordered" evidence="11">
    <location>
        <begin position="1"/>
        <end position="88"/>
    </location>
</feature>